<evidence type="ECO:0008006" key="3">
    <source>
        <dbReference type="Google" id="ProtNLM"/>
    </source>
</evidence>
<dbReference type="AlphaFoldDB" id="A0A1I3RKC1"/>
<keyword evidence="2" id="KW-1185">Reference proteome</keyword>
<evidence type="ECO:0000313" key="2">
    <source>
        <dbReference type="Proteomes" id="UP000198649"/>
    </source>
</evidence>
<evidence type="ECO:0000313" key="1">
    <source>
        <dbReference type="EMBL" id="SFJ45606.1"/>
    </source>
</evidence>
<dbReference type="InterPro" id="IPR022074">
    <property type="entry name" value="DUF3626"/>
</dbReference>
<dbReference type="Pfam" id="PF12294">
    <property type="entry name" value="DUF3626"/>
    <property type="match status" value="1"/>
</dbReference>
<dbReference type="EMBL" id="FOQG01000032">
    <property type="protein sequence ID" value="SFJ45606.1"/>
    <property type="molecule type" value="Genomic_DNA"/>
</dbReference>
<dbReference type="RefSeq" id="WP_246166602.1">
    <property type="nucleotide sequence ID" value="NZ_BKAF01000048.1"/>
</dbReference>
<dbReference type="STRING" id="1005945.SAMN05216561_13225"/>
<gene>
    <name evidence="1" type="ORF">SAMN05216561_13225</name>
</gene>
<proteinExistence type="predicted"/>
<sequence length="284" mass="31122">MSAEPSPWARAAIGHVSRRATGGPLDRSLRITFNFHPDRVRAGGGGGPTVLQELAVAGTYRSQFETGTSNGGLTAHPTGDRWRWESRIFAGAYDDAPPAQRPRYGALDHRRRALGGAPRFGSCHLRLAEHVLDRSTFCFPDSVFEPTDLATADRCDLVRLAEAAGADVLDDYVEAHVHGAVDLSTDVEALVLDPSFRHTPIDDHASRLGVPVEWHEGRRLDVPTLERHPGFRGPEIVEVGRSVAEDGVLDAAVIGRALLLDRHDPQDLKKVWHHVARFGSPWHC</sequence>
<name>A0A1I3RKC1_9ACTN</name>
<protein>
    <recommendedName>
        <fullName evidence="3">DUF3626 domain-containing protein</fullName>
    </recommendedName>
</protein>
<accession>A0A1I3RKC1</accession>
<organism evidence="1 2">
    <name type="scientific">Nocardioides psychrotolerans</name>
    <dbReference type="NCBI Taxonomy" id="1005945"/>
    <lineage>
        <taxon>Bacteria</taxon>
        <taxon>Bacillati</taxon>
        <taxon>Actinomycetota</taxon>
        <taxon>Actinomycetes</taxon>
        <taxon>Propionibacteriales</taxon>
        <taxon>Nocardioidaceae</taxon>
        <taxon>Nocardioides</taxon>
    </lineage>
</organism>
<dbReference type="Proteomes" id="UP000198649">
    <property type="component" value="Unassembled WGS sequence"/>
</dbReference>
<reference evidence="1 2" key="1">
    <citation type="submission" date="2016-10" db="EMBL/GenBank/DDBJ databases">
        <authorList>
            <person name="de Groot N.N."/>
        </authorList>
    </citation>
    <scope>NUCLEOTIDE SEQUENCE [LARGE SCALE GENOMIC DNA]</scope>
    <source>
        <strain evidence="1 2">CGMCC 1.11156</strain>
    </source>
</reference>